<protein>
    <submittedName>
        <fullName evidence="1">DUF1009 family protein</fullName>
    </submittedName>
</protein>
<sequence>MATIAIYYQMKENQKIEEVIAFINDFIRQLETDHVIKGVFIDQHAERSEFYELLHSASSKMDIIVLEKPLEDEFDEKLLLEVAKIENIQIKYFSELL</sequence>
<comment type="caution">
    <text evidence="1">The sequence shown here is derived from an EMBL/GenBank/DDBJ whole genome shotgun (WGS) entry which is preliminary data.</text>
</comment>
<dbReference type="EMBL" id="JACHEP010000001">
    <property type="protein sequence ID" value="MBB5323455.1"/>
    <property type="molecule type" value="Genomic_DNA"/>
</dbReference>
<organism evidence="1 2">
    <name type="scientific">Anoxybacteroides tepidamans</name>
    <dbReference type="NCBI Taxonomy" id="265948"/>
    <lineage>
        <taxon>Bacteria</taxon>
        <taxon>Bacillati</taxon>
        <taxon>Bacillota</taxon>
        <taxon>Bacilli</taxon>
        <taxon>Bacillales</taxon>
        <taxon>Anoxybacillaceae</taxon>
        <taxon>Anoxybacteroides</taxon>
    </lineage>
</organism>
<evidence type="ECO:0000313" key="2">
    <source>
        <dbReference type="Proteomes" id="UP000520011"/>
    </source>
</evidence>
<reference evidence="1 2" key="1">
    <citation type="submission" date="2020-08" db="EMBL/GenBank/DDBJ databases">
        <title>Genomic Encyclopedia of Type Strains, Phase IV (KMG-IV): sequencing the most valuable type-strain genomes for metagenomic binning, comparative biology and taxonomic classification.</title>
        <authorList>
            <person name="Goeker M."/>
        </authorList>
    </citation>
    <scope>NUCLEOTIDE SEQUENCE [LARGE SCALE GENOMIC DNA]</scope>
    <source>
        <strain evidence="1 2">DSM 16325</strain>
    </source>
</reference>
<accession>A0A7W8IMX8</accession>
<keyword evidence="2" id="KW-1185">Reference proteome</keyword>
<gene>
    <name evidence="1" type="ORF">HNQ34_000532</name>
</gene>
<evidence type="ECO:0000313" key="1">
    <source>
        <dbReference type="EMBL" id="MBB5323455.1"/>
    </source>
</evidence>
<proteinExistence type="predicted"/>
<dbReference type="RefSeq" id="WP_183251183.1">
    <property type="nucleotide sequence ID" value="NZ_JACHEP010000001.1"/>
</dbReference>
<dbReference type="AlphaFoldDB" id="A0A7W8IMX8"/>
<name>A0A7W8IMX8_9BACL</name>
<dbReference type="Proteomes" id="UP000520011">
    <property type="component" value="Unassembled WGS sequence"/>
</dbReference>